<feature type="region of interest" description="Disordered" evidence="1">
    <location>
        <begin position="52"/>
        <end position="101"/>
    </location>
</feature>
<feature type="region of interest" description="Disordered" evidence="1">
    <location>
        <begin position="452"/>
        <end position="504"/>
    </location>
</feature>
<feature type="compositionally biased region" description="Low complexity" evidence="1">
    <location>
        <begin position="72"/>
        <end position="85"/>
    </location>
</feature>
<evidence type="ECO:0000313" key="3">
    <source>
        <dbReference type="Proteomes" id="UP000726737"/>
    </source>
</evidence>
<feature type="region of interest" description="Disordered" evidence="1">
    <location>
        <begin position="855"/>
        <end position="879"/>
    </location>
</feature>
<feature type="region of interest" description="Disordered" evidence="1">
    <location>
        <begin position="560"/>
        <end position="581"/>
    </location>
</feature>
<feature type="compositionally biased region" description="Basic and acidic residues" evidence="1">
    <location>
        <begin position="476"/>
        <end position="486"/>
    </location>
</feature>
<gene>
    <name evidence="2" type="ORF">BG011_002817</name>
</gene>
<protein>
    <submittedName>
        <fullName evidence="2">Uncharacterized protein</fullName>
    </submittedName>
</protein>
<reference evidence="2" key="1">
    <citation type="journal article" date="2020" name="Fungal Divers.">
        <title>Resolving the Mortierellaceae phylogeny through synthesis of multi-gene phylogenetics and phylogenomics.</title>
        <authorList>
            <person name="Vandepol N."/>
            <person name="Liber J."/>
            <person name="Desiro A."/>
            <person name="Na H."/>
            <person name="Kennedy M."/>
            <person name="Barry K."/>
            <person name="Grigoriev I.V."/>
            <person name="Miller A.N."/>
            <person name="O'Donnell K."/>
            <person name="Stajich J.E."/>
            <person name="Bonito G."/>
        </authorList>
    </citation>
    <scope>NUCLEOTIDE SEQUENCE</scope>
    <source>
        <strain evidence="2">KOD948</strain>
    </source>
</reference>
<accession>A0A9P6Q5X4</accession>
<evidence type="ECO:0000256" key="1">
    <source>
        <dbReference type="SAM" id="MobiDB-lite"/>
    </source>
</evidence>
<dbReference type="Proteomes" id="UP000726737">
    <property type="component" value="Unassembled WGS sequence"/>
</dbReference>
<evidence type="ECO:0000313" key="2">
    <source>
        <dbReference type="EMBL" id="KAG0259157.1"/>
    </source>
</evidence>
<feature type="region of interest" description="Disordered" evidence="1">
    <location>
        <begin position="264"/>
        <end position="295"/>
    </location>
</feature>
<feature type="region of interest" description="Disordered" evidence="1">
    <location>
        <begin position="627"/>
        <end position="649"/>
    </location>
</feature>
<name>A0A9P6Q5X4_9FUNG</name>
<feature type="region of interest" description="Disordered" evidence="1">
    <location>
        <begin position="803"/>
        <end position="829"/>
    </location>
</feature>
<sequence length="879" mass="97025">MWAGLSTSPGDMDGVDEFTINAPEYGYEADISSYISRQRHTIYANEYTARPNLSSHRYGRNSETPRSGTKYSSTRSTQPGSSSQRNGMPLTSRNRQSIGALIPRYSMPAVTSRHNRDHGRDADRAFDHEMTQEEEQYRRDMDFCINGHDQGLENHHNRAGIEFQTQQEIHRYMCSMADTQRQATLSRDNSQDLDEDVFHDFDSSSSESKYSFAVEEPIEIPRSPSPNSPTIPPPKMALKPPPAMIFASSPVSVPKKKTSSPAVCAAASSSATSASSKTTNTDPKRHSNATSRGSARRIIYSADVEQGLPEGHIAREGKFEIVPSNRLSNSSSRVTGNRSSQLRGRGVTAVLDTGTDYEESTVVVRTDRKGKSRAIAVAEDNNQVTHGRNKKSLYGLDDLEEQEQEQHLTSIHQGEDPCETEYKVEADVDIMAMAARADTNIAELEAAVKARAESEDKAEVEKTKRHSVEGDTLTAKTDDDFSKDCADPPLSSFSLPTRPRMRDGNVNDGSPWSTGLDAYDTNQIGICSMFLHAASSSVQNLVVPRIIGFLYHGEPRMMNKAKKLRSPAHQSQKSGELKSSMRGCQNQIRLGGQEGSPNVVTPLTQSRQPVKMQSLLKAVERYSWPPAAASSSNLPRSSEPGDCEDGTTQRPISMPSHYHFSAFPWTNPLDFPLHPQECDRPKLHWDTSSESTTETRRYGTTAAASTRVEDPIPPLASVLIMGMTGAELIDSVKFENDHPGSLGYYGPLEFDRDEGNRRLKTIVEQEKQKEDKKRKRAAAWEKSPWVRKCRSFAPNFFLGHNVAHDSRRPSVSGAEESPTLSLGNRGGATAGTVSGSLVNRIQSPIRNEAIAFVDTPNPEPASLLSDENKKQELGGQMNE</sequence>
<feature type="region of interest" description="Disordered" evidence="1">
    <location>
        <begin position="183"/>
        <end position="210"/>
    </location>
</feature>
<feature type="region of interest" description="Disordered" evidence="1">
    <location>
        <begin position="684"/>
        <end position="705"/>
    </location>
</feature>
<dbReference type="AlphaFoldDB" id="A0A9P6Q5X4"/>
<feature type="compositionally biased region" description="Low complexity" evidence="1">
    <location>
        <begin position="264"/>
        <end position="281"/>
    </location>
</feature>
<comment type="caution">
    <text evidence="2">The sequence shown here is derived from an EMBL/GenBank/DDBJ whole genome shotgun (WGS) entry which is preliminary data.</text>
</comment>
<feature type="compositionally biased region" description="Basic and acidic residues" evidence="1">
    <location>
        <begin position="452"/>
        <end position="469"/>
    </location>
</feature>
<keyword evidence="3" id="KW-1185">Reference proteome</keyword>
<proteinExistence type="predicted"/>
<feature type="compositionally biased region" description="Polar residues" evidence="1">
    <location>
        <begin position="52"/>
        <end position="71"/>
    </location>
</feature>
<dbReference type="OrthoDB" id="2428156at2759"/>
<dbReference type="EMBL" id="JAAAJA010000195">
    <property type="protein sequence ID" value="KAG0259157.1"/>
    <property type="molecule type" value="Genomic_DNA"/>
</dbReference>
<feature type="compositionally biased region" description="Basic and acidic residues" evidence="1">
    <location>
        <begin position="684"/>
        <end position="697"/>
    </location>
</feature>
<organism evidence="2 3">
    <name type="scientific">Mortierella polycephala</name>
    <dbReference type="NCBI Taxonomy" id="41804"/>
    <lineage>
        <taxon>Eukaryota</taxon>
        <taxon>Fungi</taxon>
        <taxon>Fungi incertae sedis</taxon>
        <taxon>Mucoromycota</taxon>
        <taxon>Mortierellomycotina</taxon>
        <taxon>Mortierellomycetes</taxon>
        <taxon>Mortierellales</taxon>
        <taxon>Mortierellaceae</taxon>
        <taxon>Mortierella</taxon>
    </lineage>
</organism>